<feature type="transmembrane region" description="Helical" evidence="1">
    <location>
        <begin position="7"/>
        <end position="26"/>
    </location>
</feature>
<reference evidence="2" key="1">
    <citation type="journal article" date="2021" name="Proc. Natl. Acad. Sci. U.S.A.">
        <title>A Catalog of Tens of Thousands of Viruses from Human Metagenomes Reveals Hidden Associations with Chronic Diseases.</title>
        <authorList>
            <person name="Tisza M.J."/>
            <person name="Buck C.B."/>
        </authorList>
    </citation>
    <scope>NUCLEOTIDE SEQUENCE</scope>
    <source>
        <strain evidence="2">CtkKt3</strain>
    </source>
</reference>
<protein>
    <submittedName>
        <fullName evidence="2">Uncharacterized protein</fullName>
    </submittedName>
</protein>
<name>A0A8S5UYW6_9CAUD</name>
<keyword evidence="1" id="KW-0812">Transmembrane</keyword>
<evidence type="ECO:0000313" key="2">
    <source>
        <dbReference type="EMBL" id="DAF99628.1"/>
    </source>
</evidence>
<evidence type="ECO:0000256" key="1">
    <source>
        <dbReference type="SAM" id="Phobius"/>
    </source>
</evidence>
<sequence length="51" mass="5816">MRRLRGWLMILMCVSLVIAISIDWTVFCKVEVAVNALALLVCIAVDLIRRK</sequence>
<organism evidence="2">
    <name type="scientific">Siphoviridae sp. ctkKt3</name>
    <dbReference type="NCBI Taxonomy" id="2825642"/>
    <lineage>
        <taxon>Viruses</taxon>
        <taxon>Duplodnaviria</taxon>
        <taxon>Heunggongvirae</taxon>
        <taxon>Uroviricota</taxon>
        <taxon>Caudoviricetes</taxon>
    </lineage>
</organism>
<proteinExistence type="predicted"/>
<accession>A0A8S5UYW6</accession>
<keyword evidence="1" id="KW-1133">Transmembrane helix</keyword>
<feature type="transmembrane region" description="Helical" evidence="1">
    <location>
        <begin position="32"/>
        <end position="48"/>
    </location>
</feature>
<dbReference type="EMBL" id="BK016169">
    <property type="protein sequence ID" value="DAF99628.1"/>
    <property type="molecule type" value="Genomic_DNA"/>
</dbReference>
<keyword evidence="1" id="KW-0472">Membrane</keyword>